<name>A0AB32XA37_HELPC</name>
<dbReference type="EMBL" id="CP002076">
    <property type="protein sequence ID" value="ADO04687.1"/>
    <property type="molecule type" value="Genomic_DNA"/>
</dbReference>
<protein>
    <submittedName>
        <fullName evidence="1">Uncharacterized protein</fullName>
    </submittedName>
</protein>
<accession>A0AB32XA37</accession>
<evidence type="ECO:0000313" key="2">
    <source>
        <dbReference type="Proteomes" id="UP000006864"/>
    </source>
</evidence>
<gene>
    <name evidence="1" type="ordered locus">HPCU_07745</name>
</gene>
<evidence type="ECO:0000313" key="1">
    <source>
        <dbReference type="EMBL" id="ADO04687.1"/>
    </source>
</evidence>
<dbReference type="Proteomes" id="UP000006864">
    <property type="component" value="Chromosome"/>
</dbReference>
<reference evidence="2" key="1">
    <citation type="submission" date="2010-06" db="EMBL/GenBank/DDBJ databases">
        <title>Complete genome sequence of Helicobacter pylori strain Cuz20.</title>
        <authorList>
            <person name="Kersulyte D."/>
            <person name="Herrera P."/>
            <person name="Gilman R.H."/>
            <person name="Berg D.E."/>
        </authorList>
    </citation>
    <scope>NUCLEOTIDE SEQUENCE [LARGE SCALE GENOMIC DNA]</scope>
    <source>
        <strain evidence="2">Cuz20</strain>
    </source>
</reference>
<sequence>MCFENAYRLVVCQNGDFSLEIEQKLGKISKIKKKKKDFHGINKILRIL</sequence>
<organism evidence="1 2">
    <name type="scientific">Helicobacter pylori (strain Cuz20)</name>
    <dbReference type="NCBI Taxonomy" id="765964"/>
    <lineage>
        <taxon>Bacteria</taxon>
        <taxon>Pseudomonadati</taxon>
        <taxon>Campylobacterota</taxon>
        <taxon>Epsilonproteobacteria</taxon>
        <taxon>Campylobacterales</taxon>
        <taxon>Helicobacteraceae</taxon>
        <taxon>Helicobacter</taxon>
    </lineage>
</organism>
<proteinExistence type="predicted"/>
<dbReference type="AlphaFoldDB" id="A0AB32XA37"/>
<dbReference type="KEGG" id="hpu:HPCU_07745"/>